<name>A0ABN4A9B7_RICCA</name>
<dbReference type="Proteomes" id="UP000007878">
    <property type="component" value="Chromosome"/>
</dbReference>
<organism evidence="1 2">
    <name type="scientific">Rickettsia canadensis str. CA410</name>
    <dbReference type="NCBI Taxonomy" id="1105107"/>
    <lineage>
        <taxon>Bacteria</taxon>
        <taxon>Pseudomonadati</taxon>
        <taxon>Pseudomonadota</taxon>
        <taxon>Alphaproteobacteria</taxon>
        <taxon>Rickettsiales</taxon>
        <taxon>Rickettsiaceae</taxon>
        <taxon>Rickettsieae</taxon>
        <taxon>Rickettsia</taxon>
        <taxon>belli group</taxon>
    </lineage>
</organism>
<proteinExistence type="predicted"/>
<evidence type="ECO:0000313" key="2">
    <source>
        <dbReference type="Proteomes" id="UP000007878"/>
    </source>
</evidence>
<evidence type="ECO:0000313" key="1">
    <source>
        <dbReference type="EMBL" id="AFB21512.1"/>
    </source>
</evidence>
<keyword evidence="2" id="KW-1185">Reference proteome</keyword>
<accession>A0ABN4A9B7</accession>
<dbReference type="EMBL" id="CP003304">
    <property type="protein sequence ID" value="AFB21512.1"/>
    <property type="molecule type" value="Genomic_DNA"/>
</dbReference>
<reference evidence="2" key="1">
    <citation type="submission" date="2012-02" db="EMBL/GenBank/DDBJ databases">
        <title>Complete genome sequence of Rickettsia parkeri strain Portsmouth.</title>
        <authorList>
            <person name="Johnson S.L."/>
            <person name="Munk A.C."/>
            <person name="Han S."/>
            <person name="Bruce D.C."/>
            <person name="Dasch G.A."/>
        </authorList>
    </citation>
    <scope>NUCLEOTIDE SEQUENCE [LARGE SCALE GENOMIC DNA]</scope>
    <source>
        <strain evidence="2">CA410</strain>
    </source>
</reference>
<sequence length="56" mass="5877">MRWGAIGSTAIMAQHQLRRGSGGLSYDGHTGSNGVITNVGSKAHTVIMAILLQQVK</sequence>
<gene>
    <name evidence="1" type="ORF">RCA_04815</name>
</gene>
<protein>
    <submittedName>
        <fullName evidence="1">Uncharacterized protein</fullName>
    </submittedName>
</protein>